<accession>A0ABV2T882</accession>
<evidence type="ECO:0000313" key="5">
    <source>
        <dbReference type="Proteomes" id="UP001549749"/>
    </source>
</evidence>
<sequence>MRVFLLALAGWMMTMQPANAQKKKKQVSRAEAVVTYGFRNNGKEMPGPGLQLFIRNNQAHVLPHSNKPQKEQQYLQLADKQTLQVLTLDNGEKYTLKKAFSEYATPELLPDTATILGIVCKKARLFIRSNTIEVWYTDALALKGTPSLTTAPGLGLVLKIVRNGSYETIAKKITYRTITAEELAWPENTGQLADDAAYMQQIIESRYVNVPVFDREQINFTDKLQNPTGEQLNTTYHYAGGTVIVKKVKLPVVKPGQTLFAELTQYSNGDAYDRTGSVFMIPTDKATSLLNALRQGVGVLPVYEGRNGKKYQGIVATDTYLPAIELMRFFTPFGVRYFNEQMKIKGYNWADSVIYRQDISELLPRLQGEVWLGIFIGNYDKGGHKASLNLKYYPGYEGEETSGSDNWVQPIFNTLNLMEMAGQEYGTVFEKDSLTVTVNIPEGIKNLQLRYTTTGHGGWGGGDEFNPKLNEVFVDGQRVYHFIPWRPDCGTYRLLNPSSGNFGNGLSSSDLSRSNWCPGTLTPPVTIPLPNLAPGKHTFKVAIPLGKPEGGSFSSWNVSGCLVGESY</sequence>
<dbReference type="Proteomes" id="UP001549749">
    <property type="component" value="Unassembled WGS sequence"/>
</dbReference>
<organism evidence="4 5">
    <name type="scientific">Chitinophaga defluvii</name>
    <dbReference type="NCBI Taxonomy" id="3163343"/>
    <lineage>
        <taxon>Bacteria</taxon>
        <taxon>Pseudomonadati</taxon>
        <taxon>Bacteroidota</taxon>
        <taxon>Chitinophagia</taxon>
        <taxon>Chitinophagales</taxon>
        <taxon>Chitinophagaceae</taxon>
        <taxon>Chitinophaga</taxon>
    </lineage>
</organism>
<dbReference type="Pfam" id="PF09112">
    <property type="entry name" value="N-glycanase_N"/>
    <property type="match status" value="1"/>
</dbReference>
<dbReference type="InterPro" id="IPR043022">
    <property type="entry name" value="PngaseF_N_sf"/>
</dbReference>
<dbReference type="InterPro" id="IPR008977">
    <property type="entry name" value="PHM/PNGase_F_dom_sf"/>
</dbReference>
<dbReference type="RefSeq" id="WP_354661805.1">
    <property type="nucleotide sequence ID" value="NZ_JBEXAC010000002.1"/>
</dbReference>
<feature type="signal peptide" evidence="2">
    <location>
        <begin position="1"/>
        <end position="20"/>
    </location>
</feature>
<protein>
    <submittedName>
        <fullName evidence="4">PNGase F N-terminal domain-containing protein</fullName>
    </submittedName>
</protein>
<reference evidence="4 5" key="1">
    <citation type="submission" date="2024-06" db="EMBL/GenBank/DDBJ databases">
        <title>Chitinophaga defluvii sp. nov., isolated from municipal sewage.</title>
        <authorList>
            <person name="Zhang L."/>
        </authorList>
    </citation>
    <scope>NUCLEOTIDE SEQUENCE [LARGE SCALE GENOMIC DNA]</scope>
    <source>
        <strain evidence="4 5">H8</strain>
    </source>
</reference>
<evidence type="ECO:0000256" key="2">
    <source>
        <dbReference type="SAM" id="SignalP"/>
    </source>
</evidence>
<evidence type="ECO:0000313" key="4">
    <source>
        <dbReference type="EMBL" id="MET6999237.1"/>
    </source>
</evidence>
<keyword evidence="2" id="KW-0732">Signal</keyword>
<comment type="caution">
    <text evidence="4">The sequence shown here is derived from an EMBL/GenBank/DDBJ whole genome shotgun (WGS) entry which is preliminary data.</text>
</comment>
<feature type="chain" id="PRO_5045335557" evidence="2">
    <location>
        <begin position="21"/>
        <end position="567"/>
    </location>
</feature>
<dbReference type="Gene3D" id="2.60.120.230">
    <property type="match status" value="1"/>
</dbReference>
<dbReference type="SMART" id="SM01290">
    <property type="entry name" value="N-glycanase_N"/>
    <property type="match status" value="1"/>
</dbReference>
<dbReference type="InterPro" id="IPR014784">
    <property type="entry name" value="Cu2_ascorb_mOase-like_C"/>
</dbReference>
<name>A0ABV2T882_9BACT</name>
<dbReference type="Pfam" id="PF09113">
    <property type="entry name" value="N-glycanase_C"/>
    <property type="match status" value="1"/>
</dbReference>
<gene>
    <name evidence="4" type="ORF">ABR189_17750</name>
</gene>
<feature type="domain" description="Peptide-N-glycosidase F N-terminal" evidence="3">
    <location>
        <begin position="209"/>
        <end position="392"/>
    </location>
</feature>
<keyword evidence="1" id="KW-1015">Disulfide bond</keyword>
<dbReference type="Gene3D" id="2.60.120.1570">
    <property type="entry name" value="Peptide-N-glycosidase F, N-terminal domain"/>
    <property type="match status" value="1"/>
</dbReference>
<dbReference type="InterPro" id="IPR015197">
    <property type="entry name" value="PngaseF_C"/>
</dbReference>
<dbReference type="Pfam" id="PF22252">
    <property type="entry name" value="PNGase_F-II_N"/>
    <property type="match status" value="1"/>
</dbReference>
<evidence type="ECO:0000256" key="1">
    <source>
        <dbReference type="ARBA" id="ARBA00023157"/>
    </source>
</evidence>
<dbReference type="SUPFAM" id="SSF49742">
    <property type="entry name" value="PHM/PNGase F"/>
    <property type="match status" value="1"/>
</dbReference>
<dbReference type="EMBL" id="JBEXAC010000002">
    <property type="protein sequence ID" value="MET6999237.1"/>
    <property type="molecule type" value="Genomic_DNA"/>
</dbReference>
<proteinExistence type="predicted"/>
<evidence type="ECO:0000259" key="3">
    <source>
        <dbReference type="SMART" id="SM01290"/>
    </source>
</evidence>
<keyword evidence="5" id="KW-1185">Reference proteome</keyword>
<dbReference type="InterPro" id="IPR015196">
    <property type="entry name" value="PngaseF_N"/>
</dbReference>